<feature type="transmembrane region" description="Helical" evidence="5">
    <location>
        <begin position="41"/>
        <end position="61"/>
    </location>
</feature>
<keyword evidence="3 5" id="KW-1133">Transmembrane helix</keyword>
<evidence type="ECO:0000313" key="6">
    <source>
        <dbReference type="EMBL" id="EIJ37610.1"/>
    </source>
</evidence>
<organism evidence="6 7">
    <name type="scientific">Galbibacter orientalis DSM 19592</name>
    <dbReference type="NCBI Taxonomy" id="926559"/>
    <lineage>
        <taxon>Bacteria</taxon>
        <taxon>Pseudomonadati</taxon>
        <taxon>Bacteroidota</taxon>
        <taxon>Flavobacteriia</taxon>
        <taxon>Flavobacteriales</taxon>
        <taxon>Flavobacteriaceae</taxon>
        <taxon>Galbibacter</taxon>
    </lineage>
</organism>
<evidence type="ECO:0000256" key="4">
    <source>
        <dbReference type="ARBA" id="ARBA00023136"/>
    </source>
</evidence>
<accession>I3C1W7</accession>
<dbReference type="GO" id="GO:0012505">
    <property type="term" value="C:endomembrane system"/>
    <property type="evidence" value="ECO:0007669"/>
    <property type="project" value="UniProtKB-SubCell"/>
</dbReference>
<evidence type="ECO:0000256" key="2">
    <source>
        <dbReference type="ARBA" id="ARBA00022692"/>
    </source>
</evidence>
<dbReference type="RefSeq" id="WP_008610615.1">
    <property type="nucleotide sequence ID" value="NZ_JH651379.1"/>
</dbReference>
<dbReference type="HOGENOM" id="CLU_065200_5_0_10"/>
<dbReference type="PANTHER" id="PTHR43847:SF1">
    <property type="entry name" value="BLL3993 PROTEIN"/>
    <property type="match status" value="1"/>
</dbReference>
<dbReference type="AlphaFoldDB" id="I3C1W7"/>
<gene>
    <name evidence="6" type="ORF">JoomaDRAFT_0569</name>
</gene>
<keyword evidence="4 5" id="KW-0472">Membrane</keyword>
<dbReference type="Proteomes" id="UP000004690">
    <property type="component" value="Unassembled WGS sequence"/>
</dbReference>
<evidence type="ECO:0000313" key="7">
    <source>
        <dbReference type="Proteomes" id="UP000004690"/>
    </source>
</evidence>
<dbReference type="STRING" id="926559.JoomaDRAFT_0569"/>
<evidence type="ECO:0000256" key="3">
    <source>
        <dbReference type="ARBA" id="ARBA00022989"/>
    </source>
</evidence>
<name>I3C1W7_9FLAO</name>
<evidence type="ECO:0000256" key="1">
    <source>
        <dbReference type="ARBA" id="ARBA00004127"/>
    </source>
</evidence>
<dbReference type="Gene3D" id="1.20.120.1630">
    <property type="match status" value="1"/>
</dbReference>
<sequence length="150" mass="17339">MKINKLSYQDYLFVALQFLIFATYFVPFKIISISIPEWLRYSGLVVTGMALILGTTALLQLNTKISPFPTPVSNGKLIRTGAFSVSRHPIYTALVFSALGFTIYQESLVKLLITLVLFTLFYYKSRYEEKLLGQTFSEYEDYKKKTRRFI</sequence>
<comment type="subcellular location">
    <subcellularLocation>
        <location evidence="1">Endomembrane system</location>
        <topology evidence="1">Multi-pass membrane protein</topology>
    </subcellularLocation>
</comment>
<dbReference type="eggNOG" id="COG2020">
    <property type="taxonomic scope" value="Bacteria"/>
</dbReference>
<dbReference type="InterPro" id="IPR007318">
    <property type="entry name" value="Phopholipid_MeTrfase"/>
</dbReference>
<proteinExistence type="predicted"/>
<evidence type="ECO:0008006" key="8">
    <source>
        <dbReference type="Google" id="ProtNLM"/>
    </source>
</evidence>
<protein>
    <recommendedName>
        <fullName evidence="8">Isoprenylcysteine carboxyl methyltransferase (ICMT) family protein</fullName>
    </recommendedName>
</protein>
<evidence type="ECO:0000256" key="5">
    <source>
        <dbReference type="SAM" id="Phobius"/>
    </source>
</evidence>
<keyword evidence="7" id="KW-1185">Reference proteome</keyword>
<keyword evidence="2 5" id="KW-0812">Transmembrane</keyword>
<feature type="transmembrane region" description="Helical" evidence="5">
    <location>
        <begin position="12"/>
        <end position="35"/>
    </location>
</feature>
<reference evidence="6 7" key="1">
    <citation type="submission" date="2012-02" db="EMBL/GenBank/DDBJ databases">
        <title>Improved High-Quality Draft genome of Joostella marina DSM 19592.</title>
        <authorList>
            <consortium name="US DOE Joint Genome Institute (JGI-PGF)"/>
            <person name="Lucas S."/>
            <person name="Copeland A."/>
            <person name="Lapidus A."/>
            <person name="Bruce D."/>
            <person name="Goodwin L."/>
            <person name="Pitluck S."/>
            <person name="Peters L."/>
            <person name="Chertkov O."/>
            <person name="Ovchinnikova G."/>
            <person name="Kyrpides N."/>
            <person name="Mavromatis K."/>
            <person name="Detter J.C."/>
            <person name="Han C."/>
            <person name="Land M."/>
            <person name="Hauser L."/>
            <person name="Markowitz V."/>
            <person name="Cheng J.-F."/>
            <person name="Hugenholtz P."/>
            <person name="Woyke T."/>
            <person name="Wu D."/>
            <person name="Tindall B."/>
            <person name="Brambilla E."/>
            <person name="Klenk H.-P."/>
            <person name="Eisen J.A."/>
        </authorList>
    </citation>
    <scope>NUCLEOTIDE SEQUENCE [LARGE SCALE GENOMIC DNA]</scope>
    <source>
        <strain evidence="6 7">DSM 19592</strain>
    </source>
</reference>
<dbReference type="Pfam" id="PF04191">
    <property type="entry name" value="PEMT"/>
    <property type="match status" value="1"/>
</dbReference>
<dbReference type="PANTHER" id="PTHR43847">
    <property type="entry name" value="BLL3993 PROTEIN"/>
    <property type="match status" value="1"/>
</dbReference>
<feature type="transmembrane region" description="Helical" evidence="5">
    <location>
        <begin position="107"/>
        <end position="123"/>
    </location>
</feature>
<dbReference type="EMBL" id="JH651379">
    <property type="protein sequence ID" value="EIJ37610.1"/>
    <property type="molecule type" value="Genomic_DNA"/>
</dbReference>
<dbReference type="InterPro" id="IPR052527">
    <property type="entry name" value="Metal_cation-efflux_comp"/>
</dbReference>